<keyword evidence="1" id="KW-0472">Membrane</keyword>
<dbReference type="EMBL" id="SSTE01011873">
    <property type="protein sequence ID" value="KAA0050356.1"/>
    <property type="molecule type" value="Genomic_DNA"/>
</dbReference>
<evidence type="ECO:0000313" key="2">
    <source>
        <dbReference type="EMBL" id="KAA0050356.1"/>
    </source>
</evidence>
<organism evidence="3 5">
    <name type="scientific">Cucumis melo var. makuwa</name>
    <name type="common">Oriental melon</name>
    <dbReference type="NCBI Taxonomy" id="1194695"/>
    <lineage>
        <taxon>Eukaryota</taxon>
        <taxon>Viridiplantae</taxon>
        <taxon>Streptophyta</taxon>
        <taxon>Embryophyta</taxon>
        <taxon>Tracheophyta</taxon>
        <taxon>Spermatophyta</taxon>
        <taxon>Magnoliopsida</taxon>
        <taxon>eudicotyledons</taxon>
        <taxon>Gunneridae</taxon>
        <taxon>Pentapetalae</taxon>
        <taxon>rosids</taxon>
        <taxon>fabids</taxon>
        <taxon>Cucurbitales</taxon>
        <taxon>Cucurbitaceae</taxon>
        <taxon>Benincaseae</taxon>
        <taxon>Cucumis</taxon>
    </lineage>
</organism>
<feature type="transmembrane region" description="Helical" evidence="1">
    <location>
        <begin position="134"/>
        <end position="154"/>
    </location>
</feature>
<evidence type="ECO:0000313" key="5">
    <source>
        <dbReference type="Proteomes" id="UP000321947"/>
    </source>
</evidence>
<dbReference type="Proteomes" id="UP000321393">
    <property type="component" value="Unassembled WGS sequence"/>
</dbReference>
<proteinExistence type="predicted"/>
<name>A0A5D3BZR6_CUCMM</name>
<keyword evidence="1" id="KW-1133">Transmembrane helix</keyword>
<evidence type="ECO:0000313" key="3">
    <source>
        <dbReference type="EMBL" id="TYK03569.1"/>
    </source>
</evidence>
<dbReference type="AlphaFoldDB" id="A0A5D3BZR6"/>
<evidence type="ECO:0000256" key="1">
    <source>
        <dbReference type="SAM" id="Phobius"/>
    </source>
</evidence>
<accession>A0A5D3BZR6</accession>
<comment type="caution">
    <text evidence="3">The sequence shown here is derived from an EMBL/GenBank/DDBJ whole genome shotgun (WGS) entry which is preliminary data.</text>
</comment>
<dbReference type="EMBL" id="SSTD01014927">
    <property type="protein sequence ID" value="TYK03569.1"/>
    <property type="molecule type" value="Genomic_DNA"/>
</dbReference>
<protein>
    <submittedName>
        <fullName evidence="3">Ty3-gypsy retrotransposon protein</fullName>
    </submittedName>
</protein>
<dbReference type="Proteomes" id="UP000321947">
    <property type="component" value="Unassembled WGS sequence"/>
</dbReference>
<keyword evidence="1" id="KW-0812">Transmembrane</keyword>
<evidence type="ECO:0000313" key="4">
    <source>
        <dbReference type="Proteomes" id="UP000321393"/>
    </source>
</evidence>
<gene>
    <name evidence="3" type="ORF">E5676_scaffold293G00670</name>
    <name evidence="2" type="ORF">E6C27_scaffold88G00870</name>
</gene>
<sequence length="175" mass="19415">MFASQRRRLQPSMFSIRARSATEGIPESVIQPSTADALSVPLRLCHLRCFLSPHPVYPTQPRTTEVSCTLPPSTCWGGDVRVQEFYGKRSRNQLSSAWVDSFGCELERDFSYISGKGFLTIGPRIKAGNVVIHMGLYMVCIGRGVMVSFIYGVVHLTDMCKGIARGRPTRGKKDA</sequence>
<reference evidence="4 5" key="1">
    <citation type="submission" date="2019-08" db="EMBL/GenBank/DDBJ databases">
        <title>Draft genome sequences of two oriental melons (Cucumis melo L. var makuwa).</title>
        <authorList>
            <person name="Kwon S.-Y."/>
        </authorList>
    </citation>
    <scope>NUCLEOTIDE SEQUENCE [LARGE SCALE GENOMIC DNA]</scope>
    <source>
        <strain evidence="5">cv. Chang Bougi</strain>
        <strain evidence="4">cv. SW 3</strain>
        <tissue evidence="3">Leaf</tissue>
    </source>
</reference>